<dbReference type="Proteomes" id="UP000683925">
    <property type="component" value="Unassembled WGS sequence"/>
</dbReference>
<sequence>MEAKDNRVRAYCKVSKSKQEELLNLVYKDECRINYAADLLNINYATAKNIVLKFKKTHILRKSANMSESKRCNYKLIGESKDQTNSVNLRGGLVAEGLKKFVQKF</sequence>
<dbReference type="EMBL" id="CAJJDP010000149">
    <property type="protein sequence ID" value="CAD8209476.1"/>
    <property type="molecule type" value="Genomic_DNA"/>
</dbReference>
<gene>
    <name evidence="1" type="ORF">POCTA_138.1.T1470092</name>
</gene>
<name>A0A8S1Y532_PAROT</name>
<organism evidence="1 2">
    <name type="scientific">Paramecium octaurelia</name>
    <dbReference type="NCBI Taxonomy" id="43137"/>
    <lineage>
        <taxon>Eukaryota</taxon>
        <taxon>Sar</taxon>
        <taxon>Alveolata</taxon>
        <taxon>Ciliophora</taxon>
        <taxon>Intramacronucleata</taxon>
        <taxon>Oligohymenophorea</taxon>
        <taxon>Peniculida</taxon>
        <taxon>Parameciidae</taxon>
        <taxon>Paramecium</taxon>
    </lineage>
</organism>
<comment type="caution">
    <text evidence="1">The sequence shown here is derived from an EMBL/GenBank/DDBJ whole genome shotgun (WGS) entry which is preliminary data.</text>
</comment>
<dbReference type="AlphaFoldDB" id="A0A8S1Y532"/>
<protein>
    <submittedName>
        <fullName evidence="1">Uncharacterized protein</fullName>
    </submittedName>
</protein>
<reference evidence="1" key="1">
    <citation type="submission" date="2021-01" db="EMBL/GenBank/DDBJ databases">
        <authorList>
            <consortium name="Genoscope - CEA"/>
            <person name="William W."/>
        </authorList>
    </citation>
    <scope>NUCLEOTIDE SEQUENCE</scope>
</reference>
<accession>A0A8S1Y532</accession>
<evidence type="ECO:0000313" key="2">
    <source>
        <dbReference type="Proteomes" id="UP000683925"/>
    </source>
</evidence>
<dbReference type="OrthoDB" id="308181at2759"/>
<dbReference type="OMA" id="ESKRCNY"/>
<keyword evidence="2" id="KW-1185">Reference proteome</keyword>
<evidence type="ECO:0000313" key="1">
    <source>
        <dbReference type="EMBL" id="CAD8209476.1"/>
    </source>
</evidence>
<proteinExistence type="predicted"/>